<evidence type="ECO:0000313" key="3">
    <source>
        <dbReference type="Proteomes" id="UP001054821"/>
    </source>
</evidence>
<dbReference type="PANTHER" id="PTHR33116">
    <property type="entry name" value="REVERSE TRANSCRIPTASE ZINC-BINDING DOMAIN-CONTAINING PROTEIN-RELATED-RELATED"/>
    <property type="match status" value="1"/>
</dbReference>
<proteinExistence type="predicted"/>
<evidence type="ECO:0000313" key="2">
    <source>
        <dbReference type="EMBL" id="KAI5344525.1"/>
    </source>
</evidence>
<keyword evidence="3" id="KW-1185">Reference proteome</keyword>
<dbReference type="AlphaFoldDB" id="A0AAD4WJ98"/>
<feature type="domain" description="RNase H type-1" evidence="1">
    <location>
        <begin position="327"/>
        <end position="369"/>
    </location>
</feature>
<dbReference type="Proteomes" id="UP001054821">
    <property type="component" value="Chromosome 2"/>
</dbReference>
<sequence>MPFKATRTRYSLVKGERIVRFVLEAWLRKLLMNQLLCFINEKLLVLAPSADVGQKFLHLKDFSYISSTANLEKHSLAYSKAYDRVNWGFLEFALREIKLPRATIKIIMQCVITVHFQLNLNGEATPSFALERGRKQEISSICESPLTSNLGKYLGVPLIHTRLTKATYRSVVDKVQQKLTAWKGKLLSLPGGATLIQSVTASIPLYTMQTVRLPTSTCELDKINRNFLWGSSDDVSKAHLGKWDTVCKSKKKGGLGLKQTDLMNQSMLAKVGWRLLQYKESLWSNALIQKYLQDLEKLKEDLPLEMVAMQLCLNLTQRSRYTCLTKNVEDLHPLAAMLWGCQDYINKYWVCFIHHVYRECNMVADKLAELDSCLKLGLSTFYDPPDSIRSFLSEDLLGVYRPRAIV</sequence>
<reference evidence="2 3" key="1">
    <citation type="journal article" date="2022" name="G3 (Bethesda)">
        <title>Whole-genome sequence and methylome profiling of the almond [Prunus dulcis (Mill.) D.A. Webb] cultivar 'Nonpareil'.</title>
        <authorList>
            <person name="D'Amico-Willman K.M."/>
            <person name="Ouma W.Z."/>
            <person name="Meulia T."/>
            <person name="Sideli G.M."/>
            <person name="Gradziel T.M."/>
            <person name="Fresnedo-Ramirez J."/>
        </authorList>
    </citation>
    <scope>NUCLEOTIDE SEQUENCE [LARGE SCALE GENOMIC DNA]</scope>
    <source>
        <strain evidence="2">Clone GOH B32 T37-40</strain>
    </source>
</reference>
<evidence type="ECO:0000259" key="1">
    <source>
        <dbReference type="Pfam" id="PF13456"/>
    </source>
</evidence>
<protein>
    <recommendedName>
        <fullName evidence="1">RNase H type-1 domain-containing protein</fullName>
    </recommendedName>
</protein>
<dbReference type="GO" id="GO:0003676">
    <property type="term" value="F:nucleic acid binding"/>
    <property type="evidence" value="ECO:0007669"/>
    <property type="project" value="InterPro"/>
</dbReference>
<dbReference type="InterPro" id="IPR002156">
    <property type="entry name" value="RNaseH_domain"/>
</dbReference>
<dbReference type="EMBL" id="JAJFAZ020000002">
    <property type="protein sequence ID" value="KAI5344525.1"/>
    <property type="molecule type" value="Genomic_DNA"/>
</dbReference>
<accession>A0AAD4WJ98</accession>
<gene>
    <name evidence="2" type="ORF">L3X38_012402</name>
</gene>
<name>A0AAD4WJ98_PRUDU</name>
<dbReference type="GO" id="GO:0004523">
    <property type="term" value="F:RNA-DNA hybrid ribonuclease activity"/>
    <property type="evidence" value="ECO:0007669"/>
    <property type="project" value="InterPro"/>
</dbReference>
<comment type="caution">
    <text evidence="2">The sequence shown here is derived from an EMBL/GenBank/DDBJ whole genome shotgun (WGS) entry which is preliminary data.</text>
</comment>
<dbReference type="Pfam" id="PF13456">
    <property type="entry name" value="RVT_3"/>
    <property type="match status" value="1"/>
</dbReference>
<organism evidence="2 3">
    <name type="scientific">Prunus dulcis</name>
    <name type="common">Almond</name>
    <name type="synonym">Amygdalus dulcis</name>
    <dbReference type="NCBI Taxonomy" id="3755"/>
    <lineage>
        <taxon>Eukaryota</taxon>
        <taxon>Viridiplantae</taxon>
        <taxon>Streptophyta</taxon>
        <taxon>Embryophyta</taxon>
        <taxon>Tracheophyta</taxon>
        <taxon>Spermatophyta</taxon>
        <taxon>Magnoliopsida</taxon>
        <taxon>eudicotyledons</taxon>
        <taxon>Gunneridae</taxon>
        <taxon>Pentapetalae</taxon>
        <taxon>rosids</taxon>
        <taxon>fabids</taxon>
        <taxon>Rosales</taxon>
        <taxon>Rosaceae</taxon>
        <taxon>Amygdaloideae</taxon>
        <taxon>Amygdaleae</taxon>
        <taxon>Prunus</taxon>
    </lineage>
</organism>
<dbReference type="PANTHER" id="PTHR33116:SF78">
    <property type="entry name" value="OS12G0587133 PROTEIN"/>
    <property type="match status" value="1"/>
</dbReference>